<proteinExistence type="predicted"/>
<evidence type="ECO:0000313" key="3">
    <source>
        <dbReference type="Proteomes" id="UP000716291"/>
    </source>
</evidence>
<protein>
    <recommendedName>
        <fullName evidence="1">Reverse transcriptase zinc-binding domain-containing protein</fullName>
    </recommendedName>
</protein>
<dbReference type="EMBL" id="JAANQT010003643">
    <property type="protein sequence ID" value="KAG1300865.1"/>
    <property type="molecule type" value="Genomic_DNA"/>
</dbReference>
<accession>A0A9P6WXI5</accession>
<dbReference type="Pfam" id="PF13966">
    <property type="entry name" value="zf-RVT"/>
    <property type="match status" value="1"/>
</dbReference>
<evidence type="ECO:0000313" key="2">
    <source>
        <dbReference type="EMBL" id="KAG1300865.1"/>
    </source>
</evidence>
<dbReference type="InterPro" id="IPR026960">
    <property type="entry name" value="RVT-Znf"/>
</dbReference>
<name>A0A9P6WXI5_RHIOR</name>
<gene>
    <name evidence="2" type="ORF">G6F64_012311</name>
</gene>
<sequence length="240" mass="28327">MEEHQSLYRVSSSLVPFYSWRPPARPPDDSQLIFYPRPELYFDRLLSPELLDGTLLTSMTTKWFRQLQLDPLEILPLDYPRASATAWRVFWTASIPHKARTILWRFYHKKLSCRSRLHHIIPSKFPNPDCQLCGGVENDEHFFWSCPVKRPIWSTLASRFLTQPDALQYEHISQPAPRNIKVLPSLHFDSFTFVACAIIGIWRVHWKHVFDDTDFWPDEAAAVATAHLRRINREHSYKKK</sequence>
<reference evidence="2" key="1">
    <citation type="journal article" date="2020" name="Microb. Genom.">
        <title>Genetic diversity of clinical and environmental Mucorales isolates obtained from an investigation of mucormycosis cases among solid organ transplant recipients.</title>
        <authorList>
            <person name="Nguyen M.H."/>
            <person name="Kaul D."/>
            <person name="Muto C."/>
            <person name="Cheng S.J."/>
            <person name="Richter R.A."/>
            <person name="Bruno V.M."/>
            <person name="Liu G."/>
            <person name="Beyhan S."/>
            <person name="Sundermann A.J."/>
            <person name="Mounaud S."/>
            <person name="Pasculle A.W."/>
            <person name="Nierman W.C."/>
            <person name="Driscoll E."/>
            <person name="Cumbie R."/>
            <person name="Clancy C.J."/>
            <person name="Dupont C.L."/>
        </authorList>
    </citation>
    <scope>NUCLEOTIDE SEQUENCE</scope>
    <source>
        <strain evidence="2">GL11</strain>
    </source>
</reference>
<keyword evidence="3" id="KW-1185">Reference proteome</keyword>
<feature type="domain" description="Reverse transcriptase zinc-binding" evidence="1">
    <location>
        <begin position="84"/>
        <end position="153"/>
    </location>
</feature>
<comment type="caution">
    <text evidence="2">The sequence shown here is derived from an EMBL/GenBank/DDBJ whole genome shotgun (WGS) entry which is preliminary data.</text>
</comment>
<organism evidence="2 3">
    <name type="scientific">Rhizopus oryzae</name>
    <name type="common">Mucormycosis agent</name>
    <name type="synonym">Rhizopus arrhizus var. delemar</name>
    <dbReference type="NCBI Taxonomy" id="64495"/>
    <lineage>
        <taxon>Eukaryota</taxon>
        <taxon>Fungi</taxon>
        <taxon>Fungi incertae sedis</taxon>
        <taxon>Mucoromycota</taxon>
        <taxon>Mucoromycotina</taxon>
        <taxon>Mucoromycetes</taxon>
        <taxon>Mucorales</taxon>
        <taxon>Mucorineae</taxon>
        <taxon>Rhizopodaceae</taxon>
        <taxon>Rhizopus</taxon>
    </lineage>
</organism>
<evidence type="ECO:0000259" key="1">
    <source>
        <dbReference type="Pfam" id="PF13966"/>
    </source>
</evidence>
<dbReference type="AlphaFoldDB" id="A0A9P6WXI5"/>
<dbReference type="Proteomes" id="UP000716291">
    <property type="component" value="Unassembled WGS sequence"/>
</dbReference>